<dbReference type="EMBL" id="MU266328">
    <property type="protein sequence ID" value="KAH7931087.1"/>
    <property type="molecule type" value="Genomic_DNA"/>
</dbReference>
<accession>A0ACB8BZU4</accession>
<keyword evidence="1" id="KW-0378">Hydrolase</keyword>
<dbReference type="Proteomes" id="UP000790709">
    <property type="component" value="Unassembled WGS sequence"/>
</dbReference>
<name>A0ACB8BZU4_9AGAM</name>
<keyword evidence="1" id="KW-0540">Nuclease</keyword>
<sequence length="402" mass="44254">MGDSTKHSHAYYRAISQSHDLESARPMSCPELFPTSSNALKVGLREPMIHAEVLSHEADILCLQEVDRLERLLPVLETAGYDHTYAAGLGKKHGCLIAYRKDKYSKVGEKVVQYDLQEVREDGSENARIGSSHTTRNIGSLVALARLDAEGDGLVVATTHLFWHPAYAYERARQAGILMKETLRFQEAMHRKGWPCIIAGDFNFAPNDPAYSLLVGDILSPEQCRALELSRVVHVSVDPSVPIGHNGAVDDESNGTEADPDRVINNARPATPSDGLLSDLEMVDLFSGMARLRSAYDEGQRRGREIGALNGAIETFGDRLSVLPVKPGAHEPMFTSYTHHWKTTLDYIFVLDAPSGQFHVTGYASPHRTEDVKAGLPQAGICGSDHFSLCAELHFVPLDRIM</sequence>
<evidence type="ECO:0000313" key="2">
    <source>
        <dbReference type="Proteomes" id="UP000790709"/>
    </source>
</evidence>
<organism evidence="1 2">
    <name type="scientific">Leucogyrophana mollusca</name>
    <dbReference type="NCBI Taxonomy" id="85980"/>
    <lineage>
        <taxon>Eukaryota</taxon>
        <taxon>Fungi</taxon>
        <taxon>Dikarya</taxon>
        <taxon>Basidiomycota</taxon>
        <taxon>Agaricomycotina</taxon>
        <taxon>Agaricomycetes</taxon>
        <taxon>Agaricomycetidae</taxon>
        <taxon>Boletales</taxon>
        <taxon>Boletales incertae sedis</taxon>
        <taxon>Leucogyrophana</taxon>
    </lineage>
</organism>
<keyword evidence="1" id="KW-0269">Exonuclease</keyword>
<keyword evidence="2" id="KW-1185">Reference proteome</keyword>
<proteinExistence type="predicted"/>
<gene>
    <name evidence="1" type="ORF">BV22DRAFT_1101443</name>
</gene>
<keyword evidence="1" id="KW-0255">Endonuclease</keyword>
<reference evidence="1" key="1">
    <citation type="journal article" date="2021" name="New Phytol.">
        <title>Evolutionary innovations through gain and loss of genes in the ectomycorrhizal Boletales.</title>
        <authorList>
            <person name="Wu G."/>
            <person name="Miyauchi S."/>
            <person name="Morin E."/>
            <person name="Kuo A."/>
            <person name="Drula E."/>
            <person name="Varga T."/>
            <person name="Kohler A."/>
            <person name="Feng B."/>
            <person name="Cao Y."/>
            <person name="Lipzen A."/>
            <person name="Daum C."/>
            <person name="Hundley H."/>
            <person name="Pangilinan J."/>
            <person name="Johnson J."/>
            <person name="Barry K."/>
            <person name="LaButti K."/>
            <person name="Ng V."/>
            <person name="Ahrendt S."/>
            <person name="Min B."/>
            <person name="Choi I.G."/>
            <person name="Park H."/>
            <person name="Plett J.M."/>
            <person name="Magnuson J."/>
            <person name="Spatafora J.W."/>
            <person name="Nagy L.G."/>
            <person name="Henrissat B."/>
            <person name="Grigoriev I.V."/>
            <person name="Yang Z.L."/>
            <person name="Xu J."/>
            <person name="Martin F.M."/>
        </authorList>
    </citation>
    <scope>NUCLEOTIDE SEQUENCE</scope>
    <source>
        <strain evidence="1">KUC20120723A-06</strain>
    </source>
</reference>
<evidence type="ECO:0000313" key="1">
    <source>
        <dbReference type="EMBL" id="KAH7931087.1"/>
    </source>
</evidence>
<comment type="caution">
    <text evidence="1">The sequence shown here is derived from an EMBL/GenBank/DDBJ whole genome shotgun (WGS) entry which is preliminary data.</text>
</comment>
<protein>
    <submittedName>
        <fullName evidence="1">Endonuclease exonuclease phosphatase</fullName>
    </submittedName>
</protein>